<reference evidence="2" key="1">
    <citation type="submission" date="2022-06" db="EMBL/GenBank/DDBJ databases">
        <title>Devosia sp. XJ19-45 genome assembly.</title>
        <authorList>
            <person name="Li B."/>
            <person name="Cai M."/>
            <person name="Nie G."/>
            <person name="Li W."/>
        </authorList>
    </citation>
    <scope>NUCLEOTIDE SEQUENCE</scope>
    <source>
        <strain evidence="2">XJ19-45</strain>
    </source>
</reference>
<evidence type="ECO:0000313" key="2">
    <source>
        <dbReference type="EMBL" id="MCP8887201.1"/>
    </source>
</evidence>
<dbReference type="EMBL" id="JAMWDU010000003">
    <property type="protein sequence ID" value="MCP8887201.1"/>
    <property type="molecule type" value="Genomic_DNA"/>
</dbReference>
<evidence type="ECO:0000313" key="3">
    <source>
        <dbReference type="Proteomes" id="UP001060275"/>
    </source>
</evidence>
<comment type="caution">
    <text evidence="2">The sequence shown here is derived from an EMBL/GenBank/DDBJ whole genome shotgun (WGS) entry which is preliminary data.</text>
</comment>
<sequence>MSVAKVSADNLKALADLRKAVTDETGKIADAVRQVVGAIASALAIGIGLIAARVAANAPGPLVLAVMVVVAAYIFVVIYSGHKFAALQRGLRDMWRSQIYRFLSQDEYQKLVIQPSLDAEKILTKVSWIGGITVAATFAVAAWVALVPLASSPDKNAMPEAAPVVIHAAPDVTPETPQAELAPETQVQLP</sequence>
<feature type="transmembrane region" description="Helical" evidence="1">
    <location>
        <begin position="62"/>
        <end position="82"/>
    </location>
</feature>
<keyword evidence="1" id="KW-0812">Transmembrane</keyword>
<keyword evidence="1" id="KW-0472">Membrane</keyword>
<feature type="transmembrane region" description="Helical" evidence="1">
    <location>
        <begin position="35"/>
        <end position="56"/>
    </location>
</feature>
<keyword evidence="3" id="KW-1185">Reference proteome</keyword>
<gene>
    <name evidence="2" type="ORF">NF348_08800</name>
</gene>
<accession>A0A9Q4AP71</accession>
<dbReference type="RefSeq" id="WP_254674280.1">
    <property type="nucleotide sequence ID" value="NZ_JAMWDU010000003.1"/>
</dbReference>
<dbReference type="Proteomes" id="UP001060275">
    <property type="component" value="Unassembled WGS sequence"/>
</dbReference>
<proteinExistence type="predicted"/>
<organism evidence="2 3">
    <name type="scientific">Devosia ureilytica</name>
    <dbReference type="NCBI Taxonomy" id="2952754"/>
    <lineage>
        <taxon>Bacteria</taxon>
        <taxon>Pseudomonadati</taxon>
        <taxon>Pseudomonadota</taxon>
        <taxon>Alphaproteobacteria</taxon>
        <taxon>Hyphomicrobiales</taxon>
        <taxon>Devosiaceae</taxon>
        <taxon>Devosia</taxon>
    </lineage>
</organism>
<feature type="transmembrane region" description="Helical" evidence="1">
    <location>
        <begin position="126"/>
        <end position="146"/>
    </location>
</feature>
<keyword evidence="1" id="KW-1133">Transmembrane helix</keyword>
<name>A0A9Q4AP71_9HYPH</name>
<protein>
    <submittedName>
        <fullName evidence="2">Uncharacterized protein</fullName>
    </submittedName>
</protein>
<evidence type="ECO:0000256" key="1">
    <source>
        <dbReference type="SAM" id="Phobius"/>
    </source>
</evidence>
<dbReference type="AlphaFoldDB" id="A0A9Q4AP71"/>